<dbReference type="AlphaFoldDB" id="U1N592"/>
<comment type="caution">
    <text evidence="2">The sequence shown here is derived from an EMBL/GenBank/DDBJ whole genome shotgun (WGS) entry which is preliminary data.</text>
</comment>
<proteinExistence type="predicted"/>
<dbReference type="Proteomes" id="UP000016464">
    <property type="component" value="Unassembled WGS sequence"/>
</dbReference>
<evidence type="ECO:0008006" key="4">
    <source>
        <dbReference type="Google" id="ProtNLM"/>
    </source>
</evidence>
<keyword evidence="1" id="KW-0472">Membrane</keyword>
<feature type="transmembrane region" description="Helical" evidence="1">
    <location>
        <begin position="48"/>
        <end position="71"/>
    </location>
</feature>
<name>U1N592_9BACL</name>
<keyword evidence="1" id="KW-0812">Transmembrane</keyword>
<dbReference type="RefSeq" id="WP_021066259.1">
    <property type="nucleotide sequence ID" value="NZ_ATCL01000014.1"/>
</dbReference>
<keyword evidence="1" id="KW-1133">Transmembrane helix</keyword>
<protein>
    <recommendedName>
        <fullName evidence="4">Alkaline shock response membrane anchor protein AmaP</fullName>
    </recommendedName>
</protein>
<dbReference type="EMBL" id="ATCL01000014">
    <property type="protein sequence ID" value="ERG67695.1"/>
    <property type="molecule type" value="Genomic_DNA"/>
</dbReference>
<evidence type="ECO:0000313" key="3">
    <source>
        <dbReference type="Proteomes" id="UP000016464"/>
    </source>
</evidence>
<accession>U1N592</accession>
<dbReference type="PATRIC" id="fig|1345023.5.peg.1095"/>
<evidence type="ECO:0000256" key="1">
    <source>
        <dbReference type="SAM" id="Phobius"/>
    </source>
</evidence>
<gene>
    <name evidence="2" type="ORF">M467_10425</name>
</gene>
<feature type="transmembrane region" description="Helical" evidence="1">
    <location>
        <begin position="7"/>
        <end position="28"/>
    </location>
</feature>
<dbReference type="OrthoDB" id="2352438at2"/>
<dbReference type="eggNOG" id="COG1302">
    <property type="taxonomic scope" value="Bacteria"/>
</dbReference>
<evidence type="ECO:0000313" key="2">
    <source>
        <dbReference type="EMBL" id="ERG67695.1"/>
    </source>
</evidence>
<organism evidence="2 3">
    <name type="scientific">Exiguobacterium chiriqhucha RW-2</name>
    <dbReference type="NCBI Taxonomy" id="1345023"/>
    <lineage>
        <taxon>Bacteria</taxon>
        <taxon>Bacillati</taxon>
        <taxon>Bacillota</taxon>
        <taxon>Bacilli</taxon>
        <taxon>Bacillales</taxon>
        <taxon>Bacillales Family XII. Incertae Sedis</taxon>
        <taxon>Exiguobacterium</taxon>
    </lineage>
</organism>
<reference evidence="2 3" key="1">
    <citation type="journal article" date="2013" name="Genome Announc.">
        <title>Draft Genome Sequence of Exiguobacterium pavilionensis Strain RW-2, with Wide Thermal, Salinity, and pH Tolerance, Isolated from Modern Freshwater Microbialites.</title>
        <authorList>
            <person name="White R.A.III."/>
            <person name="Grassa C.J."/>
            <person name="Suttle C.A."/>
        </authorList>
    </citation>
    <scope>NUCLEOTIDE SEQUENCE [LARGE SCALE GENOMIC DNA]</scope>
    <source>
        <strain evidence="2 3">RW-2</strain>
    </source>
</reference>
<sequence length="180" mass="20308">MNGLNRFILVITGIVGLVSVVVLLLGIYDVPRLSPYWERWQNQEEYVYTVLALSIFLGVVFLIMLVTGLVAKSNTGRYTIQTGEGRITISTETIEKMVYESLKPFQGVRAPDVNVDIDSKRDSVRVHIDCSVFNRQGLPTLGKEIQTHVKERLESLLEVPVTDVSLNIQDTKRQTSERVV</sequence>
<dbReference type="NCBIfam" id="NF033218">
    <property type="entry name" value="anchor_AmaP"/>
    <property type="match status" value="1"/>
</dbReference>
<keyword evidence="3" id="KW-1185">Reference proteome</keyword>